<comment type="caution">
    <text evidence="1">The sequence shown here is derived from an EMBL/GenBank/DDBJ whole genome shotgun (WGS) entry which is preliminary data.</text>
</comment>
<feature type="non-terminal residue" evidence="1">
    <location>
        <position position="259"/>
    </location>
</feature>
<organism evidence="1 2">
    <name type="scientific">Artomyces pyxidatus</name>
    <dbReference type="NCBI Taxonomy" id="48021"/>
    <lineage>
        <taxon>Eukaryota</taxon>
        <taxon>Fungi</taxon>
        <taxon>Dikarya</taxon>
        <taxon>Basidiomycota</taxon>
        <taxon>Agaricomycotina</taxon>
        <taxon>Agaricomycetes</taxon>
        <taxon>Russulales</taxon>
        <taxon>Auriscalpiaceae</taxon>
        <taxon>Artomyces</taxon>
    </lineage>
</organism>
<dbReference type="Proteomes" id="UP000814140">
    <property type="component" value="Unassembled WGS sequence"/>
</dbReference>
<reference evidence="1" key="1">
    <citation type="submission" date="2021-03" db="EMBL/GenBank/DDBJ databases">
        <authorList>
            <consortium name="DOE Joint Genome Institute"/>
            <person name="Ahrendt S."/>
            <person name="Looney B.P."/>
            <person name="Miyauchi S."/>
            <person name="Morin E."/>
            <person name="Drula E."/>
            <person name="Courty P.E."/>
            <person name="Chicoki N."/>
            <person name="Fauchery L."/>
            <person name="Kohler A."/>
            <person name="Kuo A."/>
            <person name="Labutti K."/>
            <person name="Pangilinan J."/>
            <person name="Lipzen A."/>
            <person name="Riley R."/>
            <person name="Andreopoulos W."/>
            <person name="He G."/>
            <person name="Johnson J."/>
            <person name="Barry K.W."/>
            <person name="Grigoriev I.V."/>
            <person name="Nagy L."/>
            <person name="Hibbett D."/>
            <person name="Henrissat B."/>
            <person name="Matheny P.B."/>
            <person name="Labbe J."/>
            <person name="Martin F."/>
        </authorList>
    </citation>
    <scope>NUCLEOTIDE SEQUENCE</scope>
    <source>
        <strain evidence="1">HHB10654</strain>
    </source>
</reference>
<protein>
    <submittedName>
        <fullName evidence="1">Uncharacterized protein</fullName>
    </submittedName>
</protein>
<sequence>MVELFIKHVLGVGTGRPGLYGDTAGYYGTVEQQGRLTLHLHMLLWIKNSLTPQEVRDRILGADSEFQKDMIQYLESAHTGEFLGGSMNDIHQEIQMRDIEDADRIDPTMTLPEAPPLECEAHQSESANANCEPCQRLPSWWSRFRQTVDELIFRSNRHTCHAGCTNKKYPSCKSRFPREVRAETSVDPETGSVQLKKGEAWINTFSPVLTYLIRCNSDVTSLLSGTAIKSIIAYVTDYVTKTPLKTHVILEVIKSVFNR</sequence>
<accession>A0ACB8T2T9</accession>
<name>A0ACB8T2T9_9AGAM</name>
<keyword evidence="2" id="KW-1185">Reference proteome</keyword>
<reference evidence="1" key="2">
    <citation type="journal article" date="2022" name="New Phytol.">
        <title>Evolutionary transition to the ectomycorrhizal habit in the genomes of a hyperdiverse lineage of mushroom-forming fungi.</title>
        <authorList>
            <person name="Looney B."/>
            <person name="Miyauchi S."/>
            <person name="Morin E."/>
            <person name="Drula E."/>
            <person name="Courty P.E."/>
            <person name="Kohler A."/>
            <person name="Kuo A."/>
            <person name="LaButti K."/>
            <person name="Pangilinan J."/>
            <person name="Lipzen A."/>
            <person name="Riley R."/>
            <person name="Andreopoulos W."/>
            <person name="He G."/>
            <person name="Johnson J."/>
            <person name="Nolan M."/>
            <person name="Tritt A."/>
            <person name="Barry K.W."/>
            <person name="Grigoriev I.V."/>
            <person name="Nagy L.G."/>
            <person name="Hibbett D."/>
            <person name="Henrissat B."/>
            <person name="Matheny P.B."/>
            <person name="Labbe J."/>
            <person name="Martin F.M."/>
        </authorList>
    </citation>
    <scope>NUCLEOTIDE SEQUENCE</scope>
    <source>
        <strain evidence="1">HHB10654</strain>
    </source>
</reference>
<evidence type="ECO:0000313" key="2">
    <source>
        <dbReference type="Proteomes" id="UP000814140"/>
    </source>
</evidence>
<gene>
    <name evidence="1" type="ORF">BV25DRAFT_1803578</name>
</gene>
<evidence type="ECO:0000313" key="1">
    <source>
        <dbReference type="EMBL" id="KAI0062823.1"/>
    </source>
</evidence>
<proteinExistence type="predicted"/>
<dbReference type="EMBL" id="MU277206">
    <property type="protein sequence ID" value="KAI0062823.1"/>
    <property type="molecule type" value="Genomic_DNA"/>
</dbReference>